<proteinExistence type="predicted"/>
<dbReference type="EMBL" id="PQWY01000010">
    <property type="protein sequence ID" value="PPK31558.1"/>
    <property type="molecule type" value="Genomic_DNA"/>
</dbReference>
<evidence type="ECO:0000313" key="1">
    <source>
        <dbReference type="EMBL" id="PPK31558.1"/>
    </source>
</evidence>
<organism evidence="1 2">
    <name type="scientific">Legionella pneumophila</name>
    <dbReference type="NCBI Taxonomy" id="446"/>
    <lineage>
        <taxon>Bacteria</taxon>
        <taxon>Pseudomonadati</taxon>
        <taxon>Pseudomonadota</taxon>
        <taxon>Gammaproteobacteria</taxon>
        <taxon>Legionellales</taxon>
        <taxon>Legionellaceae</taxon>
        <taxon>Legionella</taxon>
    </lineage>
</organism>
<dbReference type="InterPro" id="IPR036770">
    <property type="entry name" value="Ankyrin_rpt-contain_sf"/>
</dbReference>
<dbReference type="RefSeq" id="WP_027227727.1">
    <property type="nucleotide sequence ID" value="NZ_CP017601.1"/>
</dbReference>
<comment type="caution">
    <text evidence="1">The sequence shown here is derived from an EMBL/GenBank/DDBJ whole genome shotgun (WGS) entry which is preliminary data.</text>
</comment>
<dbReference type="Gene3D" id="1.25.40.20">
    <property type="entry name" value="Ankyrin repeat-containing domain"/>
    <property type="match status" value="1"/>
</dbReference>
<dbReference type="SUPFAM" id="SSF48403">
    <property type="entry name" value="Ankyrin repeat"/>
    <property type="match status" value="1"/>
</dbReference>
<dbReference type="OrthoDB" id="9885516at2"/>
<accession>A0A2S6F2A0</accession>
<sequence>MADSRSSIQSILEVDKRFDEKYYNYLVGDNYLIPAEAAVIANGLSIFKKEFESRNLFTQRKDNHDSFTPEQILQYYLELALTCGRLDIIQYIIDELHVSLSQEKLLHFLFLHSPYEGNKYSQNIVEIYNYLKSKQKIRDNNQLLEEIFLREAKKGHFNAVKAIIELDIIPDINITDSDGHTAFFYCILESKKKRFSFNLKELGDVDIVLSVHDEEILELMDLVDAAILAMEGRDEEKLMKIRKALADSINKIPETLIEDCLSRAIELSDVKMIQLLLPVCNPELKFLMLDKANSVEAGMCLIEYFLRTGFIVPEARRLEGYAHRLGLNEYSAGAEQANRFLLHAVGKYVNQTDNSEDFKPILRALQKTVLLNAISNVEVARKILYQSYMEGEPLLLTVGWTQHGVGLSILWDEKSNKTYLVFSNRGQGGITSCLTEQDLIEKKDPKAGSVIYEINGKLNEEFFSHFEIGENKLGLFRYQQKSFEKDIRKCLKEARILHPFIFASAQNYATCGYVNTKQSIRGFLCVFGMTRGDSLSEELIDKMSRQYKEFTTHDRNIACSELIEDFQMKLKFDSKYILKEYQDFIVKLILSHCTSDKPEDIERTKRLFAVLPEEIQEKLAYLIPYHIVTQKADKSSTLQNLSLFRHHEEPSSQNDCFLYSPVTVIADSVDNLVDKYREMNTLLKFLESQGYTEKDIPKIVLENNSVRIHTKPDRDFKYEVKELFPKDIQVVNVQGRYEFVLKDLKEVNCVLNNLKSKASDNQSDLDLGI</sequence>
<gene>
    <name evidence="1" type="ORF">C3928_05875</name>
</gene>
<evidence type="ECO:0000313" key="2">
    <source>
        <dbReference type="Proteomes" id="UP000239239"/>
    </source>
</evidence>
<name>A0A2S6F2A0_LEGPN</name>
<protein>
    <submittedName>
        <fullName evidence="1">Uncharacterized protein</fullName>
    </submittedName>
</protein>
<reference evidence="1 2" key="1">
    <citation type="submission" date="2018-02" db="EMBL/GenBank/DDBJ databases">
        <title>Draft genome sequences of four Legionella pneumophila clinical strains isolated in Ontario.</title>
        <authorList>
            <person name="Fortuna A."/>
            <person name="Ramnarine R."/>
            <person name="Li A."/>
            <person name="Frantz C."/>
            <person name="Mallo G."/>
        </authorList>
    </citation>
    <scope>NUCLEOTIDE SEQUENCE [LARGE SCALE GENOMIC DNA]</scope>
    <source>
        <strain evidence="1 2">LG61</strain>
    </source>
</reference>
<dbReference type="AlphaFoldDB" id="A0A2S6F2A0"/>
<dbReference type="Proteomes" id="UP000239239">
    <property type="component" value="Unassembled WGS sequence"/>
</dbReference>